<dbReference type="NCBIfam" id="TIGR02001">
    <property type="entry name" value="gcw_chp"/>
    <property type="match status" value="1"/>
</dbReference>
<keyword evidence="3" id="KW-1185">Reference proteome</keyword>
<dbReference type="RefSeq" id="WP_219763422.1">
    <property type="nucleotide sequence ID" value="NZ_JAHYBZ010000004.1"/>
</dbReference>
<evidence type="ECO:0000313" key="2">
    <source>
        <dbReference type="EMBL" id="MBW6398817.1"/>
    </source>
</evidence>
<feature type="signal peptide" evidence="1">
    <location>
        <begin position="1"/>
        <end position="21"/>
    </location>
</feature>
<feature type="chain" id="PRO_5046229670" evidence="1">
    <location>
        <begin position="22"/>
        <end position="246"/>
    </location>
</feature>
<sequence length="246" mass="26622">MFKKIAALALGFGLLAAPAVAQVDLGSGFSLTGTVTGTTDYVFRNISQTNNRPAIQGSLELSHETGFYIGTFASNVAFPNTNARQEVDAIGGFRYTFAEAFTVDLSAVYYGYPGYSEQPGQNQIAFFETVLKLKYALDPVTFVGTAAWSPDYFASSGDSWWLEAGIDVKLPIHDIVISGRVGYQWIEDNARFGAPDYFAYSVFVTVPIAYGFSAAVGFYGTDISQSQCGGLKVCDNRFIGSISFTF</sequence>
<proteinExistence type="predicted"/>
<keyword evidence="1" id="KW-0732">Signal</keyword>
<dbReference type="EMBL" id="JAHYBZ010000004">
    <property type="protein sequence ID" value="MBW6398817.1"/>
    <property type="molecule type" value="Genomic_DNA"/>
</dbReference>
<accession>A0ABS7A930</accession>
<reference evidence="2 3" key="1">
    <citation type="submission" date="2021-07" db="EMBL/GenBank/DDBJ databases">
        <authorList>
            <person name="So Y."/>
        </authorList>
    </citation>
    <scope>NUCLEOTIDE SEQUENCE [LARGE SCALE GENOMIC DNA]</scope>
    <source>
        <strain evidence="2 3">HJA6</strain>
    </source>
</reference>
<dbReference type="InterPro" id="IPR010239">
    <property type="entry name" value="CHP02001"/>
</dbReference>
<dbReference type="Proteomes" id="UP001196565">
    <property type="component" value="Unassembled WGS sequence"/>
</dbReference>
<evidence type="ECO:0000256" key="1">
    <source>
        <dbReference type="SAM" id="SignalP"/>
    </source>
</evidence>
<protein>
    <submittedName>
        <fullName evidence="2">TorF family putative porin</fullName>
    </submittedName>
</protein>
<gene>
    <name evidence="2" type="ORF">KPL78_13215</name>
</gene>
<comment type="caution">
    <text evidence="2">The sequence shown here is derived from an EMBL/GenBank/DDBJ whole genome shotgun (WGS) entry which is preliminary data.</text>
</comment>
<name>A0ABS7A930_9PROT</name>
<evidence type="ECO:0000313" key="3">
    <source>
        <dbReference type="Proteomes" id="UP001196565"/>
    </source>
</evidence>
<dbReference type="Pfam" id="PF09694">
    <property type="entry name" value="Gcw_chp"/>
    <property type="match status" value="1"/>
</dbReference>
<organism evidence="2 3">
    <name type="scientific">Roseomonas alba</name>
    <dbReference type="NCBI Taxonomy" id="2846776"/>
    <lineage>
        <taxon>Bacteria</taxon>
        <taxon>Pseudomonadati</taxon>
        <taxon>Pseudomonadota</taxon>
        <taxon>Alphaproteobacteria</taxon>
        <taxon>Acetobacterales</taxon>
        <taxon>Roseomonadaceae</taxon>
        <taxon>Roseomonas</taxon>
    </lineage>
</organism>